<comment type="caution">
    <text evidence="1">The sequence shown here is derived from an EMBL/GenBank/DDBJ whole genome shotgun (WGS) entry which is preliminary data.</text>
</comment>
<protein>
    <submittedName>
        <fullName evidence="1">Uncharacterized protein</fullName>
    </submittedName>
</protein>
<name>A0A5J4YTX9_PORPP</name>
<reference evidence="2" key="1">
    <citation type="journal article" date="2019" name="Nat. Commun.">
        <title>Expansion of phycobilisome linker gene families in mesophilic red algae.</title>
        <authorList>
            <person name="Lee J."/>
            <person name="Kim D."/>
            <person name="Bhattacharya D."/>
            <person name="Yoon H.S."/>
        </authorList>
    </citation>
    <scope>NUCLEOTIDE SEQUENCE [LARGE SCALE GENOMIC DNA]</scope>
    <source>
        <strain evidence="2">CCMP 1328</strain>
    </source>
</reference>
<sequence>MRVFVVKEQMRAEFKRARVRVFGLTIGQLSAASRAALKRRSTWTQLAQGFNDPLSFVHEVTLVNMTRDKTELAKLLFARQH</sequence>
<accession>A0A5J4YTX9</accession>
<dbReference type="EMBL" id="VRMN01000006">
    <property type="protein sequence ID" value="KAA8493867.1"/>
    <property type="molecule type" value="Genomic_DNA"/>
</dbReference>
<dbReference type="Proteomes" id="UP000324585">
    <property type="component" value="Unassembled WGS sequence"/>
</dbReference>
<evidence type="ECO:0000313" key="2">
    <source>
        <dbReference type="Proteomes" id="UP000324585"/>
    </source>
</evidence>
<keyword evidence="2" id="KW-1185">Reference proteome</keyword>
<dbReference type="AlphaFoldDB" id="A0A5J4YTX9"/>
<evidence type="ECO:0000313" key="1">
    <source>
        <dbReference type="EMBL" id="KAA8493867.1"/>
    </source>
</evidence>
<gene>
    <name evidence="1" type="ORF">FVE85_5004</name>
</gene>
<proteinExistence type="predicted"/>
<organism evidence="1 2">
    <name type="scientific">Porphyridium purpureum</name>
    <name type="common">Red alga</name>
    <name type="synonym">Porphyridium cruentum</name>
    <dbReference type="NCBI Taxonomy" id="35688"/>
    <lineage>
        <taxon>Eukaryota</taxon>
        <taxon>Rhodophyta</taxon>
        <taxon>Bangiophyceae</taxon>
        <taxon>Porphyridiales</taxon>
        <taxon>Porphyridiaceae</taxon>
        <taxon>Porphyridium</taxon>
    </lineage>
</organism>